<reference evidence="1 2" key="1">
    <citation type="submission" date="2014-04" db="EMBL/GenBank/DDBJ databases">
        <authorList>
            <person name="Bishop-Lilly K.A."/>
            <person name="Broomall S.M."/>
            <person name="Chain P.S."/>
            <person name="Chertkov O."/>
            <person name="Coyne S.R."/>
            <person name="Daligault H.E."/>
            <person name="Davenport K.W."/>
            <person name="Erkkila T."/>
            <person name="Frey K.G."/>
            <person name="Gibbons H.S."/>
            <person name="Gu W."/>
            <person name="Jaissle J."/>
            <person name="Johnson S.L."/>
            <person name="Koroleva G.I."/>
            <person name="Ladner J.T."/>
            <person name="Lo C.-C."/>
            <person name="Minogue T.D."/>
            <person name="Munk C."/>
            <person name="Palacios G.F."/>
            <person name="Redden C.L."/>
            <person name="Rosenzweig C.N."/>
            <person name="Scholz M.B."/>
            <person name="Teshima H."/>
            <person name="Xu Y."/>
        </authorList>
    </citation>
    <scope>NUCLEOTIDE SEQUENCE [LARGE SCALE GENOMIC DNA]</scope>
    <source>
        <strain evidence="1 2">8244</strain>
    </source>
</reference>
<dbReference type="Proteomes" id="UP000029278">
    <property type="component" value="Unassembled WGS sequence"/>
</dbReference>
<evidence type="ECO:0000313" key="2">
    <source>
        <dbReference type="Proteomes" id="UP000029278"/>
    </source>
</evidence>
<evidence type="ECO:0000313" key="1">
    <source>
        <dbReference type="EMBL" id="KFN10391.1"/>
    </source>
</evidence>
<keyword evidence="2" id="KW-1185">Reference proteome</keyword>
<gene>
    <name evidence="1" type="ORF">DJ90_867</name>
</gene>
<protein>
    <submittedName>
        <fullName evidence="1">Uncharacterized protein</fullName>
    </submittedName>
</protein>
<sequence>MLNPKKLNIAYKRYSKNFVNGIKFEDVKEDYDEDKSEVVDIVESNNTKKDHILLIDLDSIASYYLSQWKNDVLITGGKRPEGLKHMQMAVFYQCMAQDLYKVRYPKMMTEYTFREVIVALIHFTMFGWEKEESILFDFIVNRLGGNILDADDPNTHVWFLMELYLQYRKKTVAGTDQHVHTVVKQKLKEAGLPYDSIPDDLEVYRHVLDRWSTSDPTEIAQLIGSMSLFHSVQASEIGNFHEFGDYRYGFYPYEILFLIHVRRMQGLPIPEHFEDFLMNNPEAKMEISNPEPYPEWDPMLRLIDHFYRKNYPEYIPNQHGELFR</sequence>
<comment type="caution">
    <text evidence="1">The sequence shown here is derived from an EMBL/GenBank/DDBJ whole genome shotgun (WGS) entry which is preliminary data.</text>
</comment>
<dbReference type="EMBL" id="JMQA01000018">
    <property type="protein sequence ID" value="KFN10391.1"/>
    <property type="molecule type" value="Genomic_DNA"/>
</dbReference>
<dbReference type="HOGENOM" id="CLU_862385_0_0_9"/>
<name>A0A091A249_PAEMA</name>
<dbReference type="RefSeq" id="WP_036619929.1">
    <property type="nucleotide sequence ID" value="NZ_BGML01000011.1"/>
</dbReference>
<dbReference type="OrthoDB" id="2531719at2"/>
<accession>A0A091A249</accession>
<proteinExistence type="predicted"/>
<dbReference type="AlphaFoldDB" id="A0A091A249"/>
<dbReference type="GeneID" id="77011621"/>
<dbReference type="PATRIC" id="fig|44252.3.peg.1323"/>
<organism evidence="1 2">
    <name type="scientific">Paenibacillus macerans</name>
    <name type="common">Bacillus macerans</name>
    <dbReference type="NCBI Taxonomy" id="44252"/>
    <lineage>
        <taxon>Bacteria</taxon>
        <taxon>Bacillati</taxon>
        <taxon>Bacillota</taxon>
        <taxon>Bacilli</taxon>
        <taxon>Bacillales</taxon>
        <taxon>Paenibacillaceae</taxon>
        <taxon>Paenibacillus</taxon>
    </lineage>
</organism>
<dbReference type="STRING" id="44252.DJ90_867"/>